<evidence type="ECO:0000313" key="3">
    <source>
        <dbReference type="Proteomes" id="UP000478052"/>
    </source>
</evidence>
<dbReference type="AlphaFoldDB" id="A0A6G0WEH7"/>
<protein>
    <submittedName>
        <fullName evidence="2">Uncharacterized protein</fullName>
    </submittedName>
</protein>
<dbReference type="EMBL" id="VUJU01008844">
    <property type="protein sequence ID" value="KAF0725083.1"/>
    <property type="molecule type" value="Genomic_DNA"/>
</dbReference>
<name>A0A6G0WEH7_APHCR</name>
<comment type="caution">
    <text evidence="2">The sequence shown here is derived from an EMBL/GenBank/DDBJ whole genome shotgun (WGS) entry which is preliminary data.</text>
</comment>
<feature type="compositionally biased region" description="Polar residues" evidence="1">
    <location>
        <begin position="194"/>
        <end position="205"/>
    </location>
</feature>
<dbReference type="OrthoDB" id="6746758at2759"/>
<organism evidence="2 3">
    <name type="scientific">Aphis craccivora</name>
    <name type="common">Cowpea aphid</name>
    <dbReference type="NCBI Taxonomy" id="307492"/>
    <lineage>
        <taxon>Eukaryota</taxon>
        <taxon>Metazoa</taxon>
        <taxon>Ecdysozoa</taxon>
        <taxon>Arthropoda</taxon>
        <taxon>Hexapoda</taxon>
        <taxon>Insecta</taxon>
        <taxon>Pterygota</taxon>
        <taxon>Neoptera</taxon>
        <taxon>Paraneoptera</taxon>
        <taxon>Hemiptera</taxon>
        <taxon>Sternorrhyncha</taxon>
        <taxon>Aphidomorpha</taxon>
        <taxon>Aphidoidea</taxon>
        <taxon>Aphididae</taxon>
        <taxon>Aphidini</taxon>
        <taxon>Aphis</taxon>
        <taxon>Aphis</taxon>
    </lineage>
</organism>
<dbReference type="Proteomes" id="UP000478052">
    <property type="component" value="Unassembled WGS sequence"/>
</dbReference>
<sequence length="409" mass="45763">MQIKGVTKIIGTNNHLNNVENEVLTNMLFQDLMSKKSLVMHSTSNLDLDLDLDVYEEVVLTTPQKDSSNSEISNHSDLSPDTTKWLQSNIDQVGPSRQLVNYEVSSDSVNDVQQLVDSDDTISCASGVIGQAGIRKKTFKAECASKKFKIVSGNEVCQQFILTTLNISQQMLSYTVNNKLPINVSSTDKRGKNSPPNKNDSTTMKQQDNFIQKLPAVNSHYCRASTVKKYLPAEFQNILRLYKDIVKENQEQHLKEKEECKFPLLCQKKKNEESSNLVKGVTKIIGTNNHLNNVENEVLTNMLFQDLMSKKSLVMHVCNVDLDVYEEVVLTTPQKDSSNSEISNHSDLSPDTTKWLQSNIDQVDPSRQLVNYKISSDSVNDVQQLVDSDDTISSASGVIGQAGIRKKNI</sequence>
<evidence type="ECO:0000256" key="1">
    <source>
        <dbReference type="SAM" id="MobiDB-lite"/>
    </source>
</evidence>
<keyword evidence="3" id="KW-1185">Reference proteome</keyword>
<reference evidence="2 3" key="1">
    <citation type="submission" date="2019-08" db="EMBL/GenBank/DDBJ databases">
        <title>Whole genome of Aphis craccivora.</title>
        <authorList>
            <person name="Voronova N.V."/>
            <person name="Shulinski R.S."/>
            <person name="Bandarenka Y.V."/>
            <person name="Zhorov D.G."/>
            <person name="Warner D."/>
        </authorList>
    </citation>
    <scope>NUCLEOTIDE SEQUENCE [LARGE SCALE GENOMIC DNA]</scope>
    <source>
        <strain evidence="2">180601</strain>
        <tissue evidence="2">Whole Body</tissue>
    </source>
</reference>
<gene>
    <name evidence="2" type="ORF">FWK35_00027573</name>
</gene>
<dbReference type="PANTHER" id="PTHR10773">
    <property type="entry name" value="DNA-DIRECTED RNA POLYMERASES I, II, AND III SUBUNIT RPABC2"/>
    <property type="match status" value="1"/>
</dbReference>
<feature type="region of interest" description="Disordered" evidence="1">
    <location>
        <begin position="333"/>
        <end position="353"/>
    </location>
</feature>
<feature type="region of interest" description="Disordered" evidence="1">
    <location>
        <begin position="183"/>
        <end position="205"/>
    </location>
</feature>
<accession>A0A6G0WEH7</accession>
<proteinExistence type="predicted"/>
<evidence type="ECO:0000313" key="2">
    <source>
        <dbReference type="EMBL" id="KAF0725083.1"/>
    </source>
</evidence>
<dbReference type="PANTHER" id="PTHR10773:SF19">
    <property type="match status" value="1"/>
</dbReference>